<keyword evidence="4" id="KW-1185">Reference proteome</keyword>
<keyword evidence="2" id="KW-0812">Transmembrane</keyword>
<evidence type="ECO:0000313" key="4">
    <source>
        <dbReference type="Proteomes" id="UP001454036"/>
    </source>
</evidence>
<evidence type="ECO:0000313" key="3">
    <source>
        <dbReference type="EMBL" id="GAA0164655.1"/>
    </source>
</evidence>
<reference evidence="3 4" key="1">
    <citation type="submission" date="2024-01" db="EMBL/GenBank/DDBJ databases">
        <title>The complete chloroplast genome sequence of Lithospermum erythrorhizon: insights into the phylogenetic relationship among Boraginaceae species and the maternal lineages of purple gromwells.</title>
        <authorList>
            <person name="Okada T."/>
            <person name="Watanabe K."/>
        </authorList>
    </citation>
    <scope>NUCLEOTIDE SEQUENCE [LARGE SCALE GENOMIC DNA]</scope>
</reference>
<sequence length="220" mass="25602">MGNAGFKLARRANSLDFENKRLLAQLPSEKEALLEELAKLKEEYAKSQRISSSILADKRNINEDYLGLHKRFEDVSAENQKLKDESSDFDCQITQLMELRETVLADVEEFKESKEFEAAISVAVERFKNSPEFVDTLRANAAFGAFSFVKKYNEKYPELRSDFAEFQEDYKSSWLLTWILMLHPTKKRMKKMSLLLAMLLPPLSVFLFISHFCNFDKLLF</sequence>
<keyword evidence="1" id="KW-0175">Coiled coil</keyword>
<keyword evidence="2" id="KW-0472">Membrane</keyword>
<feature type="coiled-coil region" evidence="1">
    <location>
        <begin position="23"/>
        <end position="50"/>
    </location>
</feature>
<comment type="caution">
    <text evidence="3">The sequence shown here is derived from an EMBL/GenBank/DDBJ whole genome shotgun (WGS) entry which is preliminary data.</text>
</comment>
<feature type="transmembrane region" description="Helical" evidence="2">
    <location>
        <begin position="194"/>
        <end position="212"/>
    </location>
</feature>
<organism evidence="3 4">
    <name type="scientific">Lithospermum erythrorhizon</name>
    <name type="common">Purple gromwell</name>
    <name type="synonym">Lithospermum officinale var. erythrorhizon</name>
    <dbReference type="NCBI Taxonomy" id="34254"/>
    <lineage>
        <taxon>Eukaryota</taxon>
        <taxon>Viridiplantae</taxon>
        <taxon>Streptophyta</taxon>
        <taxon>Embryophyta</taxon>
        <taxon>Tracheophyta</taxon>
        <taxon>Spermatophyta</taxon>
        <taxon>Magnoliopsida</taxon>
        <taxon>eudicotyledons</taxon>
        <taxon>Gunneridae</taxon>
        <taxon>Pentapetalae</taxon>
        <taxon>asterids</taxon>
        <taxon>lamiids</taxon>
        <taxon>Boraginales</taxon>
        <taxon>Boraginaceae</taxon>
        <taxon>Boraginoideae</taxon>
        <taxon>Lithospermeae</taxon>
        <taxon>Lithospermum</taxon>
    </lineage>
</organism>
<evidence type="ECO:0000256" key="1">
    <source>
        <dbReference type="SAM" id="Coils"/>
    </source>
</evidence>
<dbReference type="EMBL" id="BAABME010005116">
    <property type="protein sequence ID" value="GAA0164655.1"/>
    <property type="molecule type" value="Genomic_DNA"/>
</dbReference>
<accession>A0AAV3QM91</accession>
<evidence type="ECO:0000256" key="2">
    <source>
        <dbReference type="SAM" id="Phobius"/>
    </source>
</evidence>
<name>A0AAV3QM91_LITER</name>
<keyword evidence="2" id="KW-1133">Transmembrane helix</keyword>
<dbReference type="AlphaFoldDB" id="A0AAV3QM91"/>
<protein>
    <submittedName>
        <fullName evidence="3">Uncharacterized protein</fullName>
    </submittedName>
</protein>
<proteinExistence type="predicted"/>
<dbReference type="Proteomes" id="UP001454036">
    <property type="component" value="Unassembled WGS sequence"/>
</dbReference>
<gene>
    <name evidence="3" type="ORF">LIER_20242</name>
</gene>